<dbReference type="EMBL" id="CZQA01000012">
    <property type="protein sequence ID" value="CUS38942.1"/>
    <property type="molecule type" value="Genomic_DNA"/>
</dbReference>
<dbReference type="Proteomes" id="UP000199032">
    <property type="component" value="Unassembled WGS sequence"/>
</dbReference>
<gene>
    <name evidence="1" type="ORF">COMA1_60167</name>
</gene>
<name>A0A0S4LPT9_9BACT</name>
<reference evidence="1 2" key="1">
    <citation type="submission" date="2015-10" db="EMBL/GenBank/DDBJ databases">
        <authorList>
            <person name="Gilbert D.G."/>
        </authorList>
    </citation>
    <scope>NUCLEOTIDE SEQUENCE [LARGE SCALE GENOMIC DNA]</scope>
    <source>
        <strain evidence="1">COMA1</strain>
    </source>
</reference>
<dbReference type="AlphaFoldDB" id="A0A0S4LPT9"/>
<keyword evidence="2" id="KW-1185">Reference proteome</keyword>
<evidence type="ECO:0000313" key="2">
    <source>
        <dbReference type="Proteomes" id="UP000199032"/>
    </source>
</evidence>
<protein>
    <recommendedName>
        <fullName evidence="3">Transposase</fullName>
    </recommendedName>
</protein>
<dbReference type="STRING" id="1742972.COMA1_60167"/>
<accession>A0A0S4LPT9</accession>
<evidence type="ECO:0000313" key="1">
    <source>
        <dbReference type="EMBL" id="CUS38942.1"/>
    </source>
</evidence>
<proteinExistence type="predicted"/>
<evidence type="ECO:0008006" key="3">
    <source>
        <dbReference type="Google" id="ProtNLM"/>
    </source>
</evidence>
<sequence length="60" mass="6690">MKDSIHGGIYEVVQPEIYTGDGHDIILVATHNSQQLRFRRIDCPRCGCLPVKYSGDTGLD</sequence>
<organism evidence="1 2">
    <name type="scientific">Candidatus Nitrospira nitrosa</name>
    <dbReference type="NCBI Taxonomy" id="1742972"/>
    <lineage>
        <taxon>Bacteria</taxon>
        <taxon>Pseudomonadati</taxon>
        <taxon>Nitrospirota</taxon>
        <taxon>Nitrospiria</taxon>
        <taxon>Nitrospirales</taxon>
        <taxon>Nitrospiraceae</taxon>
        <taxon>Nitrospira</taxon>
    </lineage>
</organism>